<dbReference type="Proteomes" id="UP000028712">
    <property type="component" value="Unassembled WGS sequence"/>
</dbReference>
<reference evidence="2 4" key="1">
    <citation type="submission" date="2014-07" db="EMBL/GenBank/DDBJ databases">
        <title>Genome of Flavobacterium hydatis DSM 2063.</title>
        <authorList>
            <person name="Pipes S.E."/>
            <person name="Stropko S.J."/>
            <person name="Newman J.D."/>
        </authorList>
    </citation>
    <scope>NUCLEOTIDE SEQUENCE [LARGE SCALE GENOMIC DNA]</scope>
    <source>
        <strain evidence="2 4">DSM 2063</strain>
    </source>
</reference>
<dbReference type="RefSeq" id="WP_035627571.1">
    <property type="nucleotide sequence ID" value="NZ_JBEWQG010000006.1"/>
</dbReference>
<evidence type="ECO:0008006" key="6">
    <source>
        <dbReference type="Google" id="ProtNLM"/>
    </source>
</evidence>
<dbReference type="STRING" id="991.IW20_22490"/>
<dbReference type="Proteomes" id="UP000198424">
    <property type="component" value="Unassembled WGS sequence"/>
</dbReference>
<keyword evidence="5" id="KW-1185">Reference proteome</keyword>
<dbReference type="AlphaFoldDB" id="A0A085ZZ98"/>
<dbReference type="Pfam" id="PF17561">
    <property type="entry name" value="TssO"/>
    <property type="match status" value="1"/>
</dbReference>
<feature type="transmembrane region" description="Helical" evidence="1">
    <location>
        <begin position="12"/>
        <end position="36"/>
    </location>
</feature>
<gene>
    <name evidence="3" type="ORF">B0A62_08915</name>
    <name evidence="2" type="ORF">IW20_22490</name>
</gene>
<reference evidence="3 5" key="2">
    <citation type="submission" date="2016-11" db="EMBL/GenBank/DDBJ databases">
        <title>Whole genomes of Flavobacteriaceae.</title>
        <authorList>
            <person name="Stine C."/>
            <person name="Li C."/>
            <person name="Tadesse D."/>
        </authorList>
    </citation>
    <scope>NUCLEOTIDE SEQUENCE [LARGE SCALE GENOMIC DNA]</scope>
    <source>
        <strain evidence="3 5">ATCC 29551</strain>
    </source>
</reference>
<evidence type="ECO:0000313" key="4">
    <source>
        <dbReference type="Proteomes" id="UP000028712"/>
    </source>
</evidence>
<organism evidence="2 4">
    <name type="scientific">Flavobacterium hydatis</name>
    <name type="common">Cytophaga aquatilis</name>
    <dbReference type="NCBI Taxonomy" id="991"/>
    <lineage>
        <taxon>Bacteria</taxon>
        <taxon>Pseudomonadati</taxon>
        <taxon>Bacteroidota</taxon>
        <taxon>Flavobacteriia</taxon>
        <taxon>Flavobacteriales</taxon>
        <taxon>Flavobacteriaceae</taxon>
        <taxon>Flavobacterium</taxon>
    </lineage>
</organism>
<accession>A0A085ZZ98</accession>
<evidence type="ECO:0000256" key="1">
    <source>
        <dbReference type="SAM" id="Phobius"/>
    </source>
</evidence>
<dbReference type="InterPro" id="IPR039449">
    <property type="entry name" value="TssO"/>
</dbReference>
<dbReference type="eggNOG" id="ENOG5031YB8">
    <property type="taxonomic scope" value="Bacteria"/>
</dbReference>
<keyword evidence="1" id="KW-0812">Transmembrane</keyword>
<evidence type="ECO:0000313" key="2">
    <source>
        <dbReference type="EMBL" id="KFF09762.1"/>
    </source>
</evidence>
<sequence length="170" mass="20071">MEVLNKSERQKAFIAFLVAFILTFTVMLIAVSFNFYMPMAENKMLKAENEMMKREYDYQTNFSVKIDSVRMTIDSINSPKVDNDFQQRLANVMIANIYQKIPKDTTENKKLYNNVILAYKNIIDYKKQIRSLTHNSHLIDSLNQSAKTYKEELEKVSRDLDVCRQIYQNQ</sequence>
<keyword evidence="1" id="KW-1133">Transmembrane helix</keyword>
<protein>
    <recommendedName>
        <fullName evidence="6">Type VI secretion system transmembrane protein TssO</fullName>
    </recommendedName>
</protein>
<keyword evidence="1" id="KW-0472">Membrane</keyword>
<evidence type="ECO:0000313" key="5">
    <source>
        <dbReference type="Proteomes" id="UP000198424"/>
    </source>
</evidence>
<dbReference type="EMBL" id="JPRM01000046">
    <property type="protein sequence ID" value="KFF09762.1"/>
    <property type="molecule type" value="Genomic_DNA"/>
</dbReference>
<evidence type="ECO:0000313" key="3">
    <source>
        <dbReference type="EMBL" id="OXA95420.1"/>
    </source>
</evidence>
<comment type="caution">
    <text evidence="2">The sequence shown here is derived from an EMBL/GenBank/DDBJ whole genome shotgun (WGS) entry which is preliminary data.</text>
</comment>
<dbReference type="EMBL" id="MUGY01000007">
    <property type="protein sequence ID" value="OXA95420.1"/>
    <property type="molecule type" value="Genomic_DNA"/>
</dbReference>
<proteinExistence type="predicted"/>
<dbReference type="OrthoDB" id="656843at2"/>
<name>A0A085ZZ98_FLAHY</name>